<dbReference type="RefSeq" id="XP_075080185.1">
    <property type="nucleotide sequence ID" value="XM_075224084.1"/>
</dbReference>
<sequence length="350" mass="39650">MIEEGALEKKARAKWIQLGDSNTKYFSTVMKERSQRKQILELHSITGNRITDSKGIKREIVEFYKSLMGAAAQSFPAIDKMVFHKCPKFNQQQRIKLCKDVTPEEIYEGLYSIGDDKAPGVDRYNACFFKKAWPIIKDKVTEVVLEFFTTGKLYRAINCTAITLVPKTVNYSIVVNGEPTKSFNTAKGLKQGDPMSPFLIFIAMEYLSRNLANLKMVNEFKYHPRCAKLGITHLSFTDDLLLFAGGDLKSVQAVQQKFYQFTQVCRLQANLNKSEAYFGGVPTEDRQQILQLLGLSTGELPFKYLCVSLSTKKLSVLQWQPLIDKITAKTLSYAGRVQLVQSILFGIQAF</sequence>
<gene>
    <name evidence="2" type="primary">LOC142165724</name>
</gene>
<organism evidence="1 2">
    <name type="scientific">Nicotiana tabacum</name>
    <name type="common">Common tobacco</name>
    <dbReference type="NCBI Taxonomy" id="4097"/>
    <lineage>
        <taxon>Eukaryota</taxon>
        <taxon>Viridiplantae</taxon>
        <taxon>Streptophyta</taxon>
        <taxon>Embryophyta</taxon>
        <taxon>Tracheophyta</taxon>
        <taxon>Spermatophyta</taxon>
        <taxon>Magnoliopsida</taxon>
        <taxon>eudicotyledons</taxon>
        <taxon>Gunneridae</taxon>
        <taxon>Pentapetalae</taxon>
        <taxon>asterids</taxon>
        <taxon>lamiids</taxon>
        <taxon>Solanales</taxon>
        <taxon>Solanaceae</taxon>
        <taxon>Nicotianoideae</taxon>
        <taxon>Nicotianeae</taxon>
        <taxon>Nicotiana</taxon>
    </lineage>
</organism>
<protein>
    <submittedName>
        <fullName evidence="2">Uncharacterized protein LOC142165724</fullName>
    </submittedName>
</protein>
<accession>A0AC58S5G5</accession>
<keyword evidence="1" id="KW-1185">Reference proteome</keyword>
<name>A0AC58S5G5_TOBAC</name>
<proteinExistence type="predicted"/>
<reference evidence="2" key="2">
    <citation type="submission" date="2025-08" db="UniProtKB">
        <authorList>
            <consortium name="RefSeq"/>
        </authorList>
    </citation>
    <scope>IDENTIFICATION</scope>
    <source>
        <tissue evidence="2">Leaf</tissue>
    </source>
</reference>
<dbReference type="Proteomes" id="UP000790787">
    <property type="component" value="Chromosome 11"/>
</dbReference>
<evidence type="ECO:0000313" key="2">
    <source>
        <dbReference type="RefSeq" id="XP_075080185.1"/>
    </source>
</evidence>
<reference evidence="1" key="1">
    <citation type="journal article" date="2014" name="Nat. Commun.">
        <title>The tobacco genome sequence and its comparison with those of tomato and potato.</title>
        <authorList>
            <person name="Sierro N."/>
            <person name="Battey J.N."/>
            <person name="Ouadi S."/>
            <person name="Bakaher N."/>
            <person name="Bovet L."/>
            <person name="Willig A."/>
            <person name="Goepfert S."/>
            <person name="Peitsch M.C."/>
            <person name="Ivanov N.V."/>
        </authorList>
    </citation>
    <scope>NUCLEOTIDE SEQUENCE [LARGE SCALE GENOMIC DNA]</scope>
</reference>
<evidence type="ECO:0000313" key="1">
    <source>
        <dbReference type="Proteomes" id="UP000790787"/>
    </source>
</evidence>